<dbReference type="InterPro" id="IPR035919">
    <property type="entry name" value="EAL_sf"/>
</dbReference>
<dbReference type="SUPFAM" id="SSF141868">
    <property type="entry name" value="EAL domain-like"/>
    <property type="match status" value="1"/>
</dbReference>
<organism evidence="2 3">
    <name type="scientific">Telluria antibiotica</name>
    <dbReference type="NCBI Taxonomy" id="2717319"/>
    <lineage>
        <taxon>Bacteria</taxon>
        <taxon>Pseudomonadati</taxon>
        <taxon>Pseudomonadota</taxon>
        <taxon>Betaproteobacteria</taxon>
        <taxon>Burkholderiales</taxon>
        <taxon>Oxalobacteraceae</taxon>
        <taxon>Telluria group</taxon>
        <taxon>Telluria</taxon>
    </lineage>
</organism>
<comment type="caution">
    <text evidence="2">The sequence shown here is derived from an EMBL/GenBank/DDBJ whole genome shotgun (WGS) entry which is preliminary data.</text>
</comment>
<proteinExistence type="predicted"/>
<keyword evidence="3" id="KW-1185">Reference proteome</keyword>
<dbReference type="SMART" id="SM00052">
    <property type="entry name" value="EAL"/>
    <property type="match status" value="1"/>
</dbReference>
<evidence type="ECO:0000313" key="2">
    <source>
        <dbReference type="EMBL" id="NIA52524.1"/>
    </source>
</evidence>
<reference evidence="2 3" key="1">
    <citation type="submission" date="2020-03" db="EMBL/GenBank/DDBJ databases">
        <title>Genome sequence of strain Massilia sp. TW-1.</title>
        <authorList>
            <person name="Chaudhary D.K."/>
        </authorList>
    </citation>
    <scope>NUCLEOTIDE SEQUENCE [LARGE SCALE GENOMIC DNA]</scope>
    <source>
        <strain evidence="2 3">TW-1</strain>
    </source>
</reference>
<evidence type="ECO:0000313" key="3">
    <source>
        <dbReference type="Proteomes" id="UP000716322"/>
    </source>
</evidence>
<accession>A0ABX0P7G8</accession>
<dbReference type="EMBL" id="JAAQOM010000001">
    <property type="protein sequence ID" value="NIA52524.1"/>
    <property type="molecule type" value="Genomic_DNA"/>
</dbReference>
<name>A0ABX0P7G8_9BURK</name>
<dbReference type="Gene3D" id="3.20.20.450">
    <property type="entry name" value="EAL domain"/>
    <property type="match status" value="1"/>
</dbReference>
<dbReference type="CDD" id="cd01948">
    <property type="entry name" value="EAL"/>
    <property type="match status" value="1"/>
</dbReference>
<gene>
    <name evidence="2" type="ORF">HAV22_02495</name>
</gene>
<dbReference type="Proteomes" id="UP000716322">
    <property type="component" value="Unassembled WGS sequence"/>
</dbReference>
<dbReference type="InterPro" id="IPR001633">
    <property type="entry name" value="EAL_dom"/>
</dbReference>
<dbReference type="Pfam" id="PF00563">
    <property type="entry name" value="EAL"/>
    <property type="match status" value="1"/>
</dbReference>
<sequence length="462" mass="49431">MTTTSARAGAHAARRIVAIRALMLLVMKPSIKHEIDGDGADGDGAAETRLGVHEKAGGLRIDTVDLDLDVGRAERIPAHTYAVGALCRHASRGAVVVVGQHLAEAVAGHCIPRARNADEAVGLRHFGLQHNIVPVQHRACRVKPHPACRQRDHRGLAARERYGNGEGQLAVHLTGAQGERAMLDDEVHCMFARDGRLVGLVATHGERRADARVAIVLLPRDIPAVQVADRDLVIHFLCGAQHRVSVAHMTVVRDHENGHADAANTHAPLIRQLDLRECPAEVSAIVVRAILADQALTGQRQPVVDAVVGLQAEVGVDTGARRLAGAAGLAGACELGVVGIGPGEGEWIILWKRVKGGLTESAFAEDTLESTERMHELRAYGICFSLDEVGTGHSFMRDVGTNPESVPVVEAIILLTGKLKLDIVVEGVEDEAQRSFLIHGGCFSMQGFPLGRPLPIAEFERL</sequence>
<feature type="domain" description="EAL" evidence="1">
    <location>
        <begin position="211"/>
        <end position="458"/>
    </location>
</feature>
<dbReference type="PANTHER" id="PTHR44757:SF2">
    <property type="entry name" value="BIOFILM ARCHITECTURE MAINTENANCE PROTEIN MBAA"/>
    <property type="match status" value="1"/>
</dbReference>
<dbReference type="PANTHER" id="PTHR44757">
    <property type="entry name" value="DIGUANYLATE CYCLASE DGCP"/>
    <property type="match status" value="1"/>
</dbReference>
<evidence type="ECO:0000259" key="1">
    <source>
        <dbReference type="SMART" id="SM00052"/>
    </source>
</evidence>
<dbReference type="InterPro" id="IPR052155">
    <property type="entry name" value="Biofilm_reg_signaling"/>
</dbReference>
<protein>
    <submittedName>
        <fullName evidence="2">EAL domain-containing protein</fullName>
    </submittedName>
</protein>